<feature type="transmembrane region" description="Helical" evidence="7">
    <location>
        <begin position="43"/>
        <end position="69"/>
    </location>
</feature>
<proteinExistence type="inferred from homology"/>
<evidence type="ECO:0008006" key="10">
    <source>
        <dbReference type="Google" id="ProtNLM"/>
    </source>
</evidence>
<comment type="similarity">
    <text evidence="2">Belongs to the major facilitator superfamily.</text>
</comment>
<keyword evidence="9" id="KW-1185">Reference proteome</keyword>
<organism evidence="8 9">
    <name type="scientific">Gemmobacter aquaticus</name>
    <dbReference type="NCBI Taxonomy" id="490185"/>
    <lineage>
        <taxon>Bacteria</taxon>
        <taxon>Pseudomonadati</taxon>
        <taxon>Pseudomonadota</taxon>
        <taxon>Alphaproteobacteria</taxon>
        <taxon>Rhodobacterales</taxon>
        <taxon>Paracoccaceae</taxon>
        <taxon>Gemmobacter</taxon>
    </lineage>
</organism>
<evidence type="ECO:0000256" key="5">
    <source>
        <dbReference type="ARBA" id="ARBA00022989"/>
    </source>
</evidence>
<comment type="subcellular location">
    <subcellularLocation>
        <location evidence="1">Endomembrane system</location>
        <topology evidence="1">Multi-pass membrane protein</topology>
    </subcellularLocation>
</comment>
<evidence type="ECO:0000313" key="9">
    <source>
        <dbReference type="Proteomes" id="UP000598196"/>
    </source>
</evidence>
<feature type="transmembrane region" description="Helical" evidence="7">
    <location>
        <begin position="230"/>
        <end position="248"/>
    </location>
</feature>
<sequence length="370" mass="37858">MTEMQKGRIQLLLAGMATFLLMGALQAVYGPALPVIARETGRAVADVSILFTVHWVGSAAGVAAMFALGRRMTPRMLVAVMALGAVLLGLGWGWPVTLLGASLAGFGQGCAAVVFNPRLLALFGRRGPAMLSMINAIFGAGAILAPLAFVMMGGAYGLVFLAVGVSLLIVAAGAQDVGRPPVETSTAPLRADWAILAFGAFGIGFEAVLIGLGPSALVRNGYSEAAAAEFLSAFFMAFLLARTVLTFAAHRIAPFTLYALSITGVAVSMLLALALPPGWPFVAAGAFASLIFPAYFVEGMARMGHGPRVSPLIIAGGLVGGIGMPFVLARVAEVMGPNGLFLLLAGLASATAVVALFVLIQRSGARTATP</sequence>
<feature type="transmembrane region" description="Helical" evidence="7">
    <location>
        <begin position="309"/>
        <end position="328"/>
    </location>
</feature>
<dbReference type="Proteomes" id="UP000598196">
    <property type="component" value="Unassembled WGS sequence"/>
</dbReference>
<protein>
    <recommendedName>
        <fullName evidence="10">Fucose permease</fullName>
    </recommendedName>
</protein>
<dbReference type="AlphaFoldDB" id="A0A918DDI8"/>
<name>A0A918DDI8_9RHOB</name>
<feature type="transmembrane region" description="Helical" evidence="7">
    <location>
        <begin position="279"/>
        <end position="297"/>
    </location>
</feature>
<dbReference type="OrthoDB" id="581345at2"/>
<feature type="transmembrane region" description="Helical" evidence="7">
    <location>
        <begin position="76"/>
        <end position="94"/>
    </location>
</feature>
<dbReference type="PANTHER" id="PTHR23514:SF3">
    <property type="entry name" value="BYPASS OF STOP CODON PROTEIN 6"/>
    <property type="match status" value="1"/>
</dbReference>
<keyword evidence="6 7" id="KW-0472">Membrane</keyword>
<keyword evidence="4 7" id="KW-0812">Transmembrane</keyword>
<evidence type="ECO:0000256" key="3">
    <source>
        <dbReference type="ARBA" id="ARBA00022448"/>
    </source>
</evidence>
<feature type="transmembrane region" description="Helical" evidence="7">
    <location>
        <begin position="100"/>
        <end position="117"/>
    </location>
</feature>
<feature type="transmembrane region" description="Helical" evidence="7">
    <location>
        <begin position="129"/>
        <end position="149"/>
    </location>
</feature>
<keyword evidence="5 7" id="KW-1133">Transmembrane helix</keyword>
<evidence type="ECO:0000256" key="7">
    <source>
        <dbReference type="SAM" id="Phobius"/>
    </source>
</evidence>
<dbReference type="SUPFAM" id="SSF103473">
    <property type="entry name" value="MFS general substrate transporter"/>
    <property type="match status" value="1"/>
</dbReference>
<evidence type="ECO:0000256" key="6">
    <source>
        <dbReference type="ARBA" id="ARBA00023136"/>
    </source>
</evidence>
<evidence type="ECO:0000256" key="2">
    <source>
        <dbReference type="ARBA" id="ARBA00008335"/>
    </source>
</evidence>
<dbReference type="InterPro" id="IPR036259">
    <property type="entry name" value="MFS_trans_sf"/>
</dbReference>
<dbReference type="PANTHER" id="PTHR23514">
    <property type="entry name" value="BYPASS OF STOP CODON PROTEIN 6"/>
    <property type="match status" value="1"/>
</dbReference>
<dbReference type="RefSeq" id="WP_146287768.1">
    <property type="nucleotide sequence ID" value="NZ_BMLP01000007.1"/>
</dbReference>
<dbReference type="InterPro" id="IPR051788">
    <property type="entry name" value="MFS_Transporter"/>
</dbReference>
<keyword evidence="3" id="KW-0813">Transport</keyword>
<evidence type="ECO:0000256" key="1">
    <source>
        <dbReference type="ARBA" id="ARBA00004127"/>
    </source>
</evidence>
<dbReference type="GO" id="GO:0016020">
    <property type="term" value="C:membrane"/>
    <property type="evidence" value="ECO:0007669"/>
    <property type="project" value="TreeGrafter"/>
</dbReference>
<feature type="transmembrane region" description="Helical" evidence="7">
    <location>
        <begin position="195"/>
        <end position="218"/>
    </location>
</feature>
<dbReference type="EMBL" id="BMLP01000007">
    <property type="protein sequence ID" value="GGO36562.1"/>
    <property type="molecule type" value="Genomic_DNA"/>
</dbReference>
<accession>A0A918DDI8</accession>
<reference evidence="8 9" key="1">
    <citation type="journal article" date="2014" name="Int. J. Syst. Evol. Microbiol.">
        <title>Complete genome sequence of Corynebacterium casei LMG S-19264T (=DSM 44701T), isolated from a smear-ripened cheese.</title>
        <authorList>
            <consortium name="US DOE Joint Genome Institute (JGI-PGF)"/>
            <person name="Walter F."/>
            <person name="Albersmeier A."/>
            <person name="Kalinowski J."/>
            <person name="Ruckert C."/>
        </authorList>
    </citation>
    <scope>NUCLEOTIDE SEQUENCE [LARGE SCALE GENOMIC DNA]</scope>
    <source>
        <strain evidence="8 9">CGMCC 1.7029</strain>
    </source>
</reference>
<comment type="caution">
    <text evidence="8">The sequence shown here is derived from an EMBL/GenBank/DDBJ whole genome shotgun (WGS) entry which is preliminary data.</text>
</comment>
<feature type="transmembrane region" description="Helical" evidence="7">
    <location>
        <begin position="340"/>
        <end position="360"/>
    </location>
</feature>
<gene>
    <name evidence="8" type="ORF">GCM10010991_30740</name>
</gene>
<feature type="transmembrane region" description="Helical" evidence="7">
    <location>
        <begin position="255"/>
        <end position="273"/>
    </location>
</feature>
<dbReference type="GO" id="GO:0012505">
    <property type="term" value="C:endomembrane system"/>
    <property type="evidence" value="ECO:0007669"/>
    <property type="project" value="UniProtKB-SubCell"/>
</dbReference>
<feature type="transmembrane region" description="Helical" evidence="7">
    <location>
        <begin position="155"/>
        <end position="174"/>
    </location>
</feature>
<evidence type="ECO:0000313" key="8">
    <source>
        <dbReference type="EMBL" id="GGO36562.1"/>
    </source>
</evidence>
<evidence type="ECO:0000256" key="4">
    <source>
        <dbReference type="ARBA" id="ARBA00022692"/>
    </source>
</evidence>
<dbReference type="Gene3D" id="1.20.1250.20">
    <property type="entry name" value="MFS general substrate transporter like domains"/>
    <property type="match status" value="2"/>
</dbReference>